<dbReference type="eggNOG" id="COG3307">
    <property type="taxonomic scope" value="Bacteria"/>
</dbReference>
<evidence type="ECO:0000256" key="5">
    <source>
        <dbReference type="SAM" id="Phobius"/>
    </source>
</evidence>
<dbReference type="PANTHER" id="PTHR37422:SF17">
    <property type="entry name" value="O-ANTIGEN LIGASE"/>
    <property type="match status" value="1"/>
</dbReference>
<feature type="transmembrane region" description="Helical" evidence="5">
    <location>
        <begin position="324"/>
        <end position="342"/>
    </location>
</feature>
<feature type="transmembrane region" description="Helical" evidence="5">
    <location>
        <begin position="114"/>
        <end position="131"/>
    </location>
</feature>
<comment type="subcellular location">
    <subcellularLocation>
        <location evidence="1">Membrane</location>
        <topology evidence="1">Multi-pass membrane protein</topology>
    </subcellularLocation>
</comment>
<dbReference type="InterPro" id="IPR051533">
    <property type="entry name" value="WaaL-like"/>
</dbReference>
<gene>
    <name evidence="7" type="ordered locus">VC0395_A2617</name>
</gene>
<evidence type="ECO:0000259" key="6">
    <source>
        <dbReference type="Pfam" id="PF04932"/>
    </source>
</evidence>
<proteinExistence type="predicted"/>
<evidence type="ECO:0000256" key="3">
    <source>
        <dbReference type="ARBA" id="ARBA00022989"/>
    </source>
</evidence>
<organism evidence="7 8">
    <name type="scientific">Vibrio cholerae serotype O1 (strain ATCC 39541 / Classical Ogawa 395 / O395)</name>
    <dbReference type="NCBI Taxonomy" id="345073"/>
    <lineage>
        <taxon>Bacteria</taxon>
        <taxon>Pseudomonadati</taxon>
        <taxon>Pseudomonadota</taxon>
        <taxon>Gammaproteobacteria</taxon>
        <taxon>Vibrionales</taxon>
        <taxon>Vibrionaceae</taxon>
        <taxon>Vibrio</taxon>
    </lineage>
</organism>
<dbReference type="PANTHER" id="PTHR37422">
    <property type="entry name" value="TEICHURONIC ACID BIOSYNTHESIS PROTEIN TUAE"/>
    <property type="match status" value="1"/>
</dbReference>
<feature type="transmembrane region" description="Helical" evidence="5">
    <location>
        <begin position="376"/>
        <end position="394"/>
    </location>
</feature>
<keyword evidence="3 5" id="KW-1133">Transmembrane helix</keyword>
<dbReference type="RefSeq" id="WP_001060348.1">
    <property type="nucleotide sequence ID" value="NC_009457.1"/>
</dbReference>
<feature type="transmembrane region" description="Helical" evidence="5">
    <location>
        <begin position="167"/>
        <end position="200"/>
    </location>
</feature>
<dbReference type="KEGG" id="vcr:VC395_0269"/>
<accession>A0A0H3AH38</accession>
<dbReference type="Proteomes" id="UP000000249">
    <property type="component" value="Chromosome 1"/>
</dbReference>
<evidence type="ECO:0000256" key="4">
    <source>
        <dbReference type="ARBA" id="ARBA00023136"/>
    </source>
</evidence>
<protein>
    <submittedName>
        <fullName evidence="7">Membrane protein</fullName>
    </submittedName>
</protein>
<dbReference type="PATRIC" id="fig|345073.21.peg.257"/>
<feature type="domain" description="O-antigen ligase-related" evidence="6">
    <location>
        <begin position="172"/>
        <end position="329"/>
    </location>
</feature>
<dbReference type="AlphaFoldDB" id="A0A0H3AH38"/>
<dbReference type="OrthoDB" id="8576060at2"/>
<dbReference type="EMBL" id="CP000627">
    <property type="protein sequence ID" value="ABQ20291.1"/>
    <property type="molecule type" value="Genomic_DNA"/>
</dbReference>
<evidence type="ECO:0000256" key="2">
    <source>
        <dbReference type="ARBA" id="ARBA00022692"/>
    </source>
</evidence>
<feature type="transmembrane region" description="Helical" evidence="5">
    <location>
        <begin position="212"/>
        <end position="229"/>
    </location>
</feature>
<keyword evidence="2 5" id="KW-0812">Transmembrane</keyword>
<feature type="transmembrane region" description="Helical" evidence="5">
    <location>
        <begin position="51"/>
        <end position="70"/>
    </location>
</feature>
<feature type="transmembrane region" description="Helical" evidence="5">
    <location>
        <begin position="138"/>
        <end position="161"/>
    </location>
</feature>
<evidence type="ECO:0000313" key="8">
    <source>
        <dbReference type="Proteomes" id="UP000000249"/>
    </source>
</evidence>
<dbReference type="GO" id="GO:0016020">
    <property type="term" value="C:membrane"/>
    <property type="evidence" value="ECO:0007669"/>
    <property type="project" value="UniProtKB-SubCell"/>
</dbReference>
<sequence>MNNKITKTSIFLTISLLLITPGFSVVAVGLLTLYSSVKLIKNGLNLNKFDIIPLITLSAYFLSNLPITIIDGDTLRYLDAGIRALLCIPMYFFIKNEISKGANLDNTLCTSTILASFGALAFAFYQFFILNMPRVDGFLFSINFGYLAAALAILSFGLSFTQTRFKYYLYLSVVAATVATILTLTRGAILTLLFVFILFFIVNVRKIKFKQTLVFTLISFLLVSVSYQFSPRIQERVDFTIFEISSIASNNIHAAASSGGRLQLWYAAVEAFKHNPIWGTTYSERESLNIELFKEGKVDEWTSTVPRGHAHSQYFEAIASNGTLGILAIFAMLILPFGVFLNDYRKIGSPISQTGYLFAFGFIIFCLTEAPLQANLIGTFYGFMVAIFYAYIAAKRAKN</sequence>
<feature type="transmembrane region" description="Helical" evidence="5">
    <location>
        <begin position="77"/>
        <end position="94"/>
    </location>
</feature>
<feature type="transmembrane region" description="Helical" evidence="5">
    <location>
        <begin position="354"/>
        <end position="370"/>
    </location>
</feature>
<dbReference type="InterPro" id="IPR007016">
    <property type="entry name" value="O-antigen_ligase-rel_domated"/>
</dbReference>
<name>A0A0H3AH38_VIBC3</name>
<evidence type="ECO:0000313" key="7">
    <source>
        <dbReference type="EMBL" id="ABQ20291.1"/>
    </source>
</evidence>
<evidence type="ECO:0000256" key="1">
    <source>
        <dbReference type="ARBA" id="ARBA00004141"/>
    </source>
</evidence>
<reference evidence="7 8" key="1">
    <citation type="submission" date="2007-03" db="EMBL/GenBank/DDBJ databases">
        <authorList>
            <person name="Heidelberg J."/>
        </authorList>
    </citation>
    <scope>NUCLEOTIDE SEQUENCE [LARGE SCALE GENOMIC DNA]</scope>
    <source>
        <strain evidence="8">ATCC 39541 / Classical Ogawa 395 / O395</strain>
    </source>
</reference>
<dbReference type="KEGG" id="vco:VC0395_A2617"/>
<keyword evidence="4 5" id="KW-0472">Membrane</keyword>
<dbReference type="Pfam" id="PF04932">
    <property type="entry name" value="Wzy_C"/>
    <property type="match status" value="1"/>
</dbReference>